<protein>
    <submittedName>
        <fullName evidence="3">Uncharacterized protein</fullName>
    </submittedName>
</protein>
<dbReference type="EMBL" id="JAGPYM010000002">
    <property type="protein sequence ID" value="KAH6898552.1"/>
    <property type="molecule type" value="Genomic_DNA"/>
</dbReference>
<feature type="region of interest" description="Disordered" evidence="1">
    <location>
        <begin position="101"/>
        <end position="172"/>
    </location>
</feature>
<feature type="chain" id="PRO_5040456693" evidence="2">
    <location>
        <begin position="18"/>
        <end position="194"/>
    </location>
</feature>
<accession>A0A9P8WIF5</accession>
<feature type="signal peptide" evidence="2">
    <location>
        <begin position="1"/>
        <end position="17"/>
    </location>
</feature>
<evidence type="ECO:0000313" key="4">
    <source>
        <dbReference type="Proteomes" id="UP000777438"/>
    </source>
</evidence>
<evidence type="ECO:0000256" key="2">
    <source>
        <dbReference type="SAM" id="SignalP"/>
    </source>
</evidence>
<feature type="compositionally biased region" description="Low complexity" evidence="1">
    <location>
        <begin position="119"/>
        <end position="141"/>
    </location>
</feature>
<keyword evidence="4" id="KW-1185">Reference proteome</keyword>
<name>A0A9P8WIF5_9HYPO</name>
<reference evidence="3 4" key="1">
    <citation type="journal article" date="2021" name="Nat. Commun.">
        <title>Genetic determinants of endophytism in the Arabidopsis root mycobiome.</title>
        <authorList>
            <person name="Mesny F."/>
            <person name="Miyauchi S."/>
            <person name="Thiergart T."/>
            <person name="Pickel B."/>
            <person name="Atanasova L."/>
            <person name="Karlsson M."/>
            <person name="Huettel B."/>
            <person name="Barry K.W."/>
            <person name="Haridas S."/>
            <person name="Chen C."/>
            <person name="Bauer D."/>
            <person name="Andreopoulos W."/>
            <person name="Pangilinan J."/>
            <person name="LaButti K."/>
            <person name="Riley R."/>
            <person name="Lipzen A."/>
            <person name="Clum A."/>
            <person name="Drula E."/>
            <person name="Henrissat B."/>
            <person name="Kohler A."/>
            <person name="Grigoriev I.V."/>
            <person name="Martin F.M."/>
            <person name="Hacquard S."/>
        </authorList>
    </citation>
    <scope>NUCLEOTIDE SEQUENCE [LARGE SCALE GENOMIC DNA]</scope>
    <source>
        <strain evidence="3 4">MPI-CAGE-CH-0241</strain>
    </source>
</reference>
<organism evidence="3 4">
    <name type="scientific">Thelonectria olida</name>
    <dbReference type="NCBI Taxonomy" id="1576542"/>
    <lineage>
        <taxon>Eukaryota</taxon>
        <taxon>Fungi</taxon>
        <taxon>Dikarya</taxon>
        <taxon>Ascomycota</taxon>
        <taxon>Pezizomycotina</taxon>
        <taxon>Sordariomycetes</taxon>
        <taxon>Hypocreomycetidae</taxon>
        <taxon>Hypocreales</taxon>
        <taxon>Nectriaceae</taxon>
        <taxon>Thelonectria</taxon>
    </lineage>
</organism>
<comment type="caution">
    <text evidence="3">The sequence shown here is derived from an EMBL/GenBank/DDBJ whole genome shotgun (WGS) entry which is preliminary data.</text>
</comment>
<keyword evidence="2" id="KW-0732">Signal</keyword>
<sequence>MRFSVAFVAGFVAMASAATTTASLDASQASQLACLDKCDPGDVDCQSHCITVPSPDKNQVNKTTECVANCDQGSGSKSDTEKYSKCVQACISDNYFNSADGTPQQTGSSDSNSKDSSDSTKTAASGDSTATATGTNSASDSDSTDASETDKDSSSSSGTATGSSSSSTNSDSAAAGLVIGSASFLGLIAAVLAL</sequence>
<evidence type="ECO:0000313" key="3">
    <source>
        <dbReference type="EMBL" id="KAH6898552.1"/>
    </source>
</evidence>
<gene>
    <name evidence="3" type="ORF">B0T10DRAFT_453880</name>
</gene>
<dbReference type="AlphaFoldDB" id="A0A9P8WIF5"/>
<dbReference type="Proteomes" id="UP000777438">
    <property type="component" value="Unassembled WGS sequence"/>
</dbReference>
<proteinExistence type="predicted"/>
<evidence type="ECO:0000256" key="1">
    <source>
        <dbReference type="SAM" id="MobiDB-lite"/>
    </source>
</evidence>
<feature type="compositionally biased region" description="Low complexity" evidence="1">
    <location>
        <begin position="154"/>
        <end position="172"/>
    </location>
</feature>
<dbReference type="OrthoDB" id="5597238at2759"/>